<reference evidence="2" key="1">
    <citation type="journal article" date="2012" name="Nat. Biotechnol.">
        <title>Reference genome sequence of the model plant Setaria.</title>
        <authorList>
            <person name="Bennetzen J.L."/>
            <person name="Schmutz J."/>
            <person name="Wang H."/>
            <person name="Percifield R."/>
            <person name="Hawkins J."/>
            <person name="Pontaroli A.C."/>
            <person name="Estep M."/>
            <person name="Feng L."/>
            <person name="Vaughn J.N."/>
            <person name="Grimwood J."/>
            <person name="Jenkins J."/>
            <person name="Barry K."/>
            <person name="Lindquist E."/>
            <person name="Hellsten U."/>
            <person name="Deshpande S."/>
            <person name="Wang X."/>
            <person name="Wu X."/>
            <person name="Mitros T."/>
            <person name="Triplett J."/>
            <person name="Yang X."/>
            <person name="Ye C.Y."/>
            <person name="Mauro-Herrera M."/>
            <person name="Wang L."/>
            <person name="Li P."/>
            <person name="Sharma M."/>
            <person name="Sharma R."/>
            <person name="Ronald P.C."/>
            <person name="Panaud O."/>
            <person name="Kellogg E.A."/>
            <person name="Brutnell T.P."/>
            <person name="Doust A.N."/>
            <person name="Tuskan G.A."/>
            <person name="Rokhsar D."/>
            <person name="Devos K.M."/>
        </authorList>
    </citation>
    <scope>NUCLEOTIDE SEQUENCE [LARGE SCALE GENOMIC DNA]</scope>
    <source>
        <strain evidence="2">cv. Yugu1</strain>
    </source>
</reference>
<dbReference type="EMBL" id="AGNK02000282">
    <property type="status" value="NOT_ANNOTATED_CDS"/>
    <property type="molecule type" value="Genomic_DNA"/>
</dbReference>
<organism evidence="1 2">
    <name type="scientific">Setaria italica</name>
    <name type="common">Foxtail millet</name>
    <name type="synonym">Panicum italicum</name>
    <dbReference type="NCBI Taxonomy" id="4555"/>
    <lineage>
        <taxon>Eukaryota</taxon>
        <taxon>Viridiplantae</taxon>
        <taxon>Streptophyta</taxon>
        <taxon>Embryophyta</taxon>
        <taxon>Tracheophyta</taxon>
        <taxon>Spermatophyta</taxon>
        <taxon>Magnoliopsida</taxon>
        <taxon>Liliopsida</taxon>
        <taxon>Poales</taxon>
        <taxon>Poaceae</taxon>
        <taxon>PACMAD clade</taxon>
        <taxon>Panicoideae</taxon>
        <taxon>Panicodae</taxon>
        <taxon>Paniceae</taxon>
        <taxon>Cenchrinae</taxon>
        <taxon>Setaria</taxon>
    </lineage>
</organism>
<dbReference type="PANTHER" id="PTHR33063">
    <property type="entry name" value="OS02G0583500 PROTEIN"/>
    <property type="match status" value="1"/>
</dbReference>
<dbReference type="EnsemblPlants" id="KQL29524">
    <property type="protein sequence ID" value="KQL29524"/>
    <property type="gene ID" value="SETIT_019212mg"/>
</dbReference>
<dbReference type="InParanoid" id="K3YY62"/>
<sequence>MNKLAVQFYINTTSPPIIKACTDMLKSGQRQMRYKLKKKYFYDMLANEVATKSPMDTMTNFKWKELKCTTNQRNHGEVRFHQRTGSRSYTAQAHVVREKHVEQEPTAMDIFKNFHCSKKGLIRVRVETQETTRKAQLEELNALKNTTKKLRSLISSLINFSPN</sequence>
<dbReference type="HOGENOM" id="CLU_136576_0_0_1"/>
<evidence type="ECO:0000313" key="2">
    <source>
        <dbReference type="Proteomes" id="UP000004995"/>
    </source>
</evidence>
<reference evidence="1" key="2">
    <citation type="submission" date="2018-08" db="UniProtKB">
        <authorList>
            <consortium name="EnsemblPlants"/>
        </authorList>
    </citation>
    <scope>IDENTIFICATION</scope>
    <source>
        <strain evidence="1">Yugu1</strain>
    </source>
</reference>
<dbReference type="PANTHER" id="PTHR33063:SF16">
    <property type="entry name" value="OS02G0241300 PROTEIN"/>
    <property type="match status" value="1"/>
</dbReference>
<accession>K3YY62</accession>
<name>K3YY62_SETIT</name>
<proteinExistence type="predicted"/>
<protein>
    <submittedName>
        <fullName evidence="1">Uncharacterized protein</fullName>
    </submittedName>
</protein>
<evidence type="ECO:0000313" key="1">
    <source>
        <dbReference type="EnsemblPlants" id="KQL29524"/>
    </source>
</evidence>
<dbReference type="Gramene" id="KQL29524">
    <property type="protein sequence ID" value="KQL29524"/>
    <property type="gene ID" value="SETIT_019212mg"/>
</dbReference>
<dbReference type="Proteomes" id="UP000004995">
    <property type="component" value="Unassembled WGS sequence"/>
</dbReference>
<dbReference type="AlphaFoldDB" id="K3YY62"/>
<keyword evidence="2" id="KW-1185">Reference proteome</keyword>